<dbReference type="PROSITE" id="PS51297">
    <property type="entry name" value="K_BOX"/>
    <property type="match status" value="1"/>
</dbReference>
<keyword evidence="2 3" id="KW-0175">Coiled coil</keyword>
<feature type="coiled-coil region" evidence="3">
    <location>
        <begin position="77"/>
        <end position="144"/>
    </location>
</feature>
<dbReference type="Proteomes" id="UP001470230">
    <property type="component" value="Unassembled WGS sequence"/>
</dbReference>
<proteinExistence type="predicted"/>
<dbReference type="InterPro" id="IPR002487">
    <property type="entry name" value="TF_Kbox"/>
</dbReference>
<feature type="coiled-coil region" evidence="3">
    <location>
        <begin position="271"/>
        <end position="305"/>
    </location>
</feature>
<keyword evidence="7" id="KW-1185">Reference proteome</keyword>
<evidence type="ECO:0000313" key="6">
    <source>
        <dbReference type="EMBL" id="KAK8900515.1"/>
    </source>
</evidence>
<evidence type="ECO:0000259" key="5">
    <source>
        <dbReference type="PROSITE" id="PS51297"/>
    </source>
</evidence>
<dbReference type="PANTHER" id="PTHR16154">
    <property type="entry name" value="NEURABIN"/>
    <property type="match status" value="1"/>
</dbReference>
<protein>
    <recommendedName>
        <fullName evidence="5">K-box domain-containing protein</fullName>
    </recommendedName>
</protein>
<feature type="domain" description="K-box" evidence="5">
    <location>
        <begin position="572"/>
        <end position="669"/>
    </location>
</feature>
<evidence type="ECO:0000256" key="4">
    <source>
        <dbReference type="SAM" id="MobiDB-lite"/>
    </source>
</evidence>
<feature type="compositionally biased region" description="Basic and acidic residues" evidence="4">
    <location>
        <begin position="676"/>
        <end position="694"/>
    </location>
</feature>
<evidence type="ECO:0000313" key="7">
    <source>
        <dbReference type="Proteomes" id="UP001470230"/>
    </source>
</evidence>
<accession>A0ABR2LD14</accession>
<evidence type="ECO:0000256" key="1">
    <source>
        <dbReference type="ARBA" id="ARBA00022553"/>
    </source>
</evidence>
<feature type="region of interest" description="Disordered" evidence="4">
    <location>
        <begin position="673"/>
        <end position="694"/>
    </location>
</feature>
<reference evidence="6 7" key="1">
    <citation type="submission" date="2024-04" db="EMBL/GenBank/DDBJ databases">
        <title>Tritrichomonas musculus Genome.</title>
        <authorList>
            <person name="Alves-Ferreira E."/>
            <person name="Grigg M."/>
            <person name="Lorenzi H."/>
            <person name="Galac M."/>
        </authorList>
    </citation>
    <scope>NUCLEOTIDE SEQUENCE [LARGE SCALE GENOMIC DNA]</scope>
    <source>
        <strain evidence="6 7">EAF2021</strain>
    </source>
</reference>
<evidence type="ECO:0000256" key="2">
    <source>
        <dbReference type="ARBA" id="ARBA00023054"/>
    </source>
</evidence>
<feature type="region of interest" description="Disordered" evidence="4">
    <location>
        <begin position="483"/>
        <end position="506"/>
    </location>
</feature>
<sequence length="1062" mass="123721">MKSKLEEETPTSSSLVINLYNRRKQVFIQSLQSVLQKIAQDKIVCQMLQSRTSGQFITKRIEEIVAQVIFDDRETFIDTLIQKLNAYEKLYSRDQAEMIKSLGNKILTISDSQNASEVHYARQIQSLNEQVQALQNEIVTLRTQKSDNEVSITDFTRNIRVRTLDPDYDPSSPTFMHIFGHIDLTDFKVKLKLIHTDASTSRQLVIILINKMKKILSIMNNKVKQSARAYARRTEEYESQKNADNFKANEIQHHYEEEVIPQLLARHKESMAKHKRIHQEKQLENDKLKQALSEYKTEFKAMKMNEKQLVSENDALHKQVLDRDTQIENLRGELQKSVLVIQAQKNSIQEKDSLILRLQDRSTQLQFSHDQLNIDSQSLQKNYEEALTKIESLEDELEQVHSTMPRTERELKDVNKQLEYTKQDNQKLTKLSNERAKQISELQRKLNKMEPAYDSNQRELSDLQLKYEQISDENIEKQHKIDSMKRENDNQRQTISRLEQSQNESRDIISRNNEQISHLEMERDKYQDELNELKSKLKKFTFDNSKMEKQSKDNLELLEKQKSQIDQNNAENERLREEIRKITKKSSQLENDLRRAVADLEAAHSEIDEFHNMKEQQEQQISTNREEKNEMKRKMRELTTNAKEQEMKNNELKEENESLNSKVNELEKAVAQLKQDNSRYNDKEKQRKDNFDKIEKENQTFKNILDEINDIVPNHSIQDLPDLIRDLSDNKEFTKQVCAALGVSNPSDALGIVKNAKDSSKTLQKIAKIMGTSDPNSLSKAIQKLKDENEKLNNERQQIIQLLPNDDNIDIATLISNIVQKQKSYEDQIDSAAKFISQVLATITNSQQSPLNFPLKKNIRDDLVSLVSKIKSKADSDRKQIDSILQKAKSLGFDGDDCIKACEFIAKMLAETERQKTFETVGKELDAVRESSQKKEEELNAQIAKLKKKVKSLQVSIAQMQSQGNQRDDEQSDLIQNYEKKIQELSEELATERRVREELGKIGDGFSADTKYLKSKLSSKEMKFFTFIQQVMQQDKQAKELRIKMKKERENLLDPNLLSSKA</sequence>
<feature type="coiled-coil region" evidence="3">
    <location>
        <begin position="775"/>
        <end position="802"/>
    </location>
</feature>
<evidence type="ECO:0000256" key="3">
    <source>
        <dbReference type="SAM" id="Coils"/>
    </source>
</evidence>
<feature type="compositionally biased region" description="Polar residues" evidence="4">
    <location>
        <begin position="491"/>
        <end position="503"/>
    </location>
</feature>
<dbReference type="EMBL" id="JAPFFF010000001">
    <property type="protein sequence ID" value="KAK8900515.1"/>
    <property type="molecule type" value="Genomic_DNA"/>
</dbReference>
<comment type="caution">
    <text evidence="6">The sequence shown here is derived from an EMBL/GenBank/DDBJ whole genome shotgun (WGS) entry which is preliminary data.</text>
</comment>
<keyword evidence="1" id="KW-0597">Phosphoprotein</keyword>
<dbReference type="PANTHER" id="PTHR16154:SF28">
    <property type="entry name" value="STERILE ALPHA MOTIF DOMAIN-CONTAINING PROTEIN 14"/>
    <property type="match status" value="1"/>
</dbReference>
<gene>
    <name evidence="6" type="ORF">M9Y10_002842</name>
</gene>
<dbReference type="InterPro" id="IPR043446">
    <property type="entry name" value="Neurabin-like"/>
</dbReference>
<organism evidence="6 7">
    <name type="scientific">Tritrichomonas musculus</name>
    <dbReference type="NCBI Taxonomy" id="1915356"/>
    <lineage>
        <taxon>Eukaryota</taxon>
        <taxon>Metamonada</taxon>
        <taxon>Parabasalia</taxon>
        <taxon>Tritrichomonadida</taxon>
        <taxon>Tritrichomonadidae</taxon>
        <taxon>Tritrichomonas</taxon>
    </lineage>
</organism>
<feature type="coiled-coil region" evidence="3">
    <location>
        <begin position="925"/>
        <end position="1002"/>
    </location>
</feature>
<name>A0ABR2LD14_9EUKA</name>